<evidence type="ECO:0000259" key="10">
    <source>
        <dbReference type="PROSITE" id="PS50076"/>
    </source>
</evidence>
<evidence type="ECO:0000256" key="5">
    <source>
        <dbReference type="ARBA" id="ARBA00023065"/>
    </source>
</evidence>
<dbReference type="Gene3D" id="3.40.50.720">
    <property type="entry name" value="NAD(P)-binding Rossmann-like Domain"/>
    <property type="match status" value="1"/>
</dbReference>
<dbReference type="SUPFAM" id="SSF51197">
    <property type="entry name" value="Clavaminate synthase-like"/>
    <property type="match status" value="1"/>
</dbReference>
<dbReference type="InterPro" id="IPR036869">
    <property type="entry name" value="J_dom_sf"/>
</dbReference>
<dbReference type="Pfam" id="PF13181">
    <property type="entry name" value="TPR_8"/>
    <property type="match status" value="3"/>
</dbReference>
<dbReference type="Gene3D" id="1.25.40.10">
    <property type="entry name" value="Tetratricopeptide repeat domain"/>
    <property type="match status" value="1"/>
</dbReference>
<keyword evidence="4 9" id="KW-1133">Transmembrane helix</keyword>
<dbReference type="InterPro" id="IPR003347">
    <property type="entry name" value="JmjC_dom"/>
</dbReference>
<keyword evidence="6 9" id="KW-0472">Membrane</keyword>
<dbReference type="PRINTS" id="PR00625">
    <property type="entry name" value="JDOMAIN"/>
</dbReference>
<evidence type="ECO:0000313" key="12">
    <source>
        <dbReference type="EMBL" id="GMF20949.1"/>
    </source>
</evidence>
<dbReference type="PANTHER" id="PTHR31563">
    <property type="entry name" value="ION CHANNEL POLLUX-RELATED"/>
    <property type="match status" value="1"/>
</dbReference>
<evidence type="ECO:0000256" key="6">
    <source>
        <dbReference type="ARBA" id="ARBA00023136"/>
    </source>
</evidence>
<evidence type="ECO:0000256" key="2">
    <source>
        <dbReference type="ARBA" id="ARBA00022448"/>
    </source>
</evidence>
<dbReference type="Pfam" id="PF06241">
    <property type="entry name" value="Castor_Poll_mid"/>
    <property type="match status" value="1"/>
</dbReference>
<evidence type="ECO:0000256" key="9">
    <source>
        <dbReference type="SAM" id="Phobius"/>
    </source>
</evidence>
<dbReference type="GO" id="GO:0006811">
    <property type="term" value="P:monoatomic ion transport"/>
    <property type="evidence" value="ECO:0007669"/>
    <property type="project" value="UniProtKB-KW"/>
</dbReference>
<feature type="repeat" description="TPR" evidence="7">
    <location>
        <begin position="999"/>
        <end position="1032"/>
    </location>
</feature>
<evidence type="ECO:0000259" key="11">
    <source>
        <dbReference type="PROSITE" id="PS51184"/>
    </source>
</evidence>
<feature type="transmembrane region" description="Helical" evidence="9">
    <location>
        <begin position="103"/>
        <end position="121"/>
    </location>
</feature>
<dbReference type="InterPro" id="IPR041667">
    <property type="entry name" value="Cupin_8"/>
</dbReference>
<dbReference type="PANTHER" id="PTHR31563:SF10">
    <property type="entry name" value="ION CHANNEL POLLUX-RELATED"/>
    <property type="match status" value="1"/>
</dbReference>
<evidence type="ECO:0000256" key="7">
    <source>
        <dbReference type="PROSITE-ProRule" id="PRU00339"/>
    </source>
</evidence>
<feature type="domain" description="JmjC" evidence="11">
    <location>
        <begin position="1471"/>
        <end position="1775"/>
    </location>
</feature>
<feature type="compositionally biased region" description="Polar residues" evidence="8">
    <location>
        <begin position="30"/>
        <end position="40"/>
    </location>
</feature>
<keyword evidence="3 9" id="KW-0812">Transmembrane</keyword>
<dbReference type="InterPro" id="IPR019734">
    <property type="entry name" value="TPR_rpt"/>
</dbReference>
<gene>
    <name evidence="12" type="ORF">Pfra01_000263900</name>
</gene>
<sequence length="1792" mass="199438">MSVQKVIPGLEEIMADAPAGGELAPPPPVQTTVNSSSIQRKSVAPIQPSRSQLLARMPTSRAELLAKQNKSIAKMKVPPKKITFAEWIAYRIDQYISTRRGQIATLSLLGGLLIIVGAIFLKAVQAAEAFPEMVWESWTFLADPGAHTGQTKDVSYEWQLAVSERRLNVFCLLLGWSDKSISLIRQICLANASENGGVIVVLAEIDKEELEAELESQMRHEELRGTRVIFRTGTPLLSVDLLKVSAHRARSIIIMANSAGDADKSDAAILPELRDIDNDPLLRLVGGNDVEILVSHDVIGRLVLMSARSPGLARVYSALLGFEGNEFYFKEWPECVGVAFSGLAERFPNAIPLGIKRKGGEVFICPGANMIVEEGDEILVLAEDDDTYKACPPAVVETGKVPVPSPKPLISERILMCGWRRDIRDMIQLLDAVVRPGTELHMICEEPVHLRNKSLLDSGLDISTLKHLTLIHHMGNTAIRRQLEKLPWSSFTSIMILSDQSRELDIMHSDSHSLASLLLIRDLQARSLRKTHGQSPDKVPDYCKCISEILDPRTQRTISTSATILKLSEFIQSNELVSCILAMISESRDVRVILDELLGPQGAYFEVEPSTRYCEPFEKVSFWQLAKRAMTRGDILCGFQLRGEESTILNPEGKELPRVWGNVDMVVVRNAKTTIATRRSSLTAVNAEDFERTTKSRQVKDQISRQRLLSAIIQDADLGGGSDIDRTSIVRALSTFAEEEEAGGSFATHPASFTFGQKRQTSVRGLIAAARMLADALESAENNRNICSDSCDVEETVSAFISVDASHRYTRTQVAIMTDATAEEFKAQGNELYKRGDYQRAIDKYTQAIDAAPTVVAYYGNRAAASFMLGKHKDVVTDCNRAIVFDPLYMKGYVRKAKAQLALGDNEAAMKTYQAGLVRDPNNATLLNEKRTLEMALDKLQRGKEHLAAAVNVLDGAMQVCTGSSQIKLLRGEALIGAERYDEAFAVLTQLMRTDSSSPELLFLRARCLYFQGEFPSAIKHLQQALRSDPDNSKCMKEIKRIRHLETSKEEANNAFKSGNMALAVEMYTECLKIDPQNKAFNSKIHCNRANALSRLDRHEEAIKDCDKAIYYDHGYAKAYLRKAACLKALGGLENLEQALRVYDQASKLVGDDAQRDIQNSIRQTKLDIKKAKRKDYYKILNVSQNATEAEIKKSYKRMALKFHPDRHAGKSDEQKAEAEAAFKDVGEAYAVLSDAQKRQRYDSGVDLEDLDSDFGGGGMGGGMGGVDPSQIFQVTATILAPVFSWHSTHQCNGDRHTAPHLITFLNTGTLVVMAAMNSDSQKRLRTNEAGDSADAAETHWINEYQGYSLPEDNSAIERIPISSVTPEQFFAKYICTRTPVVLTGFLQDEYFTAPTKWSTSDDRLVELAGDTKLTVERRGDVNEKFGKGIAVEMPFRELLQLIASGDEMHYLTTQEVAFEEDGRPEIMAPFMKKLQQDFPVRPKLMGHLIPQNINMWMGNNKHGSSTGLHHDHHDNLYILMRGKKRFRLYSPGDAGKMYVRGRIAHVHPNGLINYVGKETTPYGAEPAAEREALAAIEKNEAERELAEAEQAVEAGEPGAEARLEAAEQRLEKAMFGVLQAENSDGEGDEEYEDGAFHFEESEAEGDDESEVGELDELALDPEEEDQEADKKTAKRDVGETEIMYPVSFSQVDTFRLRGGEQARKELHTEFPKFSEAKAAFCDLEVGDMLFLPASWFHEVESYGSAQGNGHLALNYWYQPPDQLSPTHFSSPYSSPFWERDWEQRFASKQDA</sequence>
<dbReference type="InterPro" id="IPR001623">
    <property type="entry name" value="DnaJ_domain"/>
</dbReference>
<dbReference type="EMBL" id="BSXT01000213">
    <property type="protein sequence ID" value="GMF20949.1"/>
    <property type="molecule type" value="Genomic_DNA"/>
</dbReference>
<dbReference type="SMART" id="SM00558">
    <property type="entry name" value="JmjC"/>
    <property type="match status" value="1"/>
</dbReference>
<organism evidence="12 13">
    <name type="scientific">Phytophthora fragariaefolia</name>
    <dbReference type="NCBI Taxonomy" id="1490495"/>
    <lineage>
        <taxon>Eukaryota</taxon>
        <taxon>Sar</taxon>
        <taxon>Stramenopiles</taxon>
        <taxon>Oomycota</taxon>
        <taxon>Peronosporomycetes</taxon>
        <taxon>Peronosporales</taxon>
        <taxon>Peronosporaceae</taxon>
        <taxon>Phytophthora</taxon>
    </lineage>
</organism>
<evidence type="ECO:0000256" key="3">
    <source>
        <dbReference type="ARBA" id="ARBA00022692"/>
    </source>
</evidence>
<reference evidence="12" key="1">
    <citation type="submission" date="2023-04" db="EMBL/GenBank/DDBJ databases">
        <title>Phytophthora fragariaefolia NBRC 109709.</title>
        <authorList>
            <person name="Ichikawa N."/>
            <person name="Sato H."/>
            <person name="Tonouchi N."/>
        </authorList>
    </citation>
    <scope>NUCLEOTIDE SEQUENCE</scope>
    <source>
        <strain evidence="12">NBRC 109709</strain>
    </source>
</reference>
<dbReference type="Gene3D" id="2.60.120.10">
    <property type="entry name" value="Jelly Rolls"/>
    <property type="match status" value="2"/>
</dbReference>
<protein>
    <submittedName>
        <fullName evidence="12">Unnamed protein product</fullName>
    </submittedName>
</protein>
<evidence type="ECO:0000256" key="4">
    <source>
        <dbReference type="ARBA" id="ARBA00022989"/>
    </source>
</evidence>
<comment type="subcellular location">
    <subcellularLocation>
        <location evidence="1">Endomembrane system</location>
        <topology evidence="1">Multi-pass membrane protein</topology>
    </subcellularLocation>
</comment>
<dbReference type="InterPro" id="IPR011990">
    <property type="entry name" value="TPR-like_helical_dom_sf"/>
</dbReference>
<proteinExistence type="predicted"/>
<feature type="domain" description="J" evidence="10">
    <location>
        <begin position="1176"/>
        <end position="1246"/>
    </location>
</feature>
<dbReference type="Pfam" id="PF00226">
    <property type="entry name" value="DnaJ"/>
    <property type="match status" value="1"/>
</dbReference>
<dbReference type="PROSITE" id="PS50076">
    <property type="entry name" value="DNAJ_2"/>
    <property type="match status" value="1"/>
</dbReference>
<dbReference type="InterPro" id="IPR018253">
    <property type="entry name" value="DnaJ_domain_CS"/>
</dbReference>
<evidence type="ECO:0000256" key="1">
    <source>
        <dbReference type="ARBA" id="ARBA00004127"/>
    </source>
</evidence>
<dbReference type="Proteomes" id="UP001165121">
    <property type="component" value="Unassembled WGS sequence"/>
</dbReference>
<feature type="region of interest" description="Disordered" evidence="8">
    <location>
        <begin position="17"/>
        <end position="49"/>
    </location>
</feature>
<keyword evidence="7" id="KW-0802">TPR repeat</keyword>
<dbReference type="Gene3D" id="1.10.287.110">
    <property type="entry name" value="DnaJ domain"/>
    <property type="match status" value="1"/>
</dbReference>
<dbReference type="Pfam" id="PF14559">
    <property type="entry name" value="TPR_19"/>
    <property type="match status" value="1"/>
</dbReference>
<keyword evidence="13" id="KW-1185">Reference proteome</keyword>
<dbReference type="InterPro" id="IPR044849">
    <property type="entry name" value="CASTOR/POLLUX/SYM8-like"/>
</dbReference>
<feature type="repeat" description="TPR" evidence="7">
    <location>
        <begin position="822"/>
        <end position="855"/>
    </location>
</feature>
<dbReference type="InterPro" id="IPR014710">
    <property type="entry name" value="RmlC-like_jellyroll"/>
</dbReference>
<dbReference type="GO" id="GO:0012505">
    <property type="term" value="C:endomembrane system"/>
    <property type="evidence" value="ECO:0007669"/>
    <property type="project" value="UniProtKB-SubCell"/>
</dbReference>
<dbReference type="OrthoDB" id="414047at2759"/>
<dbReference type="PROSITE" id="PS51184">
    <property type="entry name" value="JMJC"/>
    <property type="match status" value="1"/>
</dbReference>
<dbReference type="CDD" id="cd06257">
    <property type="entry name" value="DnaJ"/>
    <property type="match status" value="1"/>
</dbReference>
<comment type="caution">
    <text evidence="12">The sequence shown here is derived from an EMBL/GenBank/DDBJ whole genome shotgun (WGS) entry which is preliminary data.</text>
</comment>
<dbReference type="InterPro" id="IPR010420">
    <property type="entry name" value="CASTOR/POLLUX/SYM8_dom"/>
</dbReference>
<dbReference type="Pfam" id="PF13432">
    <property type="entry name" value="TPR_16"/>
    <property type="match status" value="1"/>
</dbReference>
<dbReference type="PROSITE" id="PS50005">
    <property type="entry name" value="TPR"/>
    <property type="match status" value="2"/>
</dbReference>
<dbReference type="Pfam" id="PF13621">
    <property type="entry name" value="Cupin_8"/>
    <property type="match status" value="1"/>
</dbReference>
<evidence type="ECO:0000256" key="8">
    <source>
        <dbReference type="SAM" id="MobiDB-lite"/>
    </source>
</evidence>
<dbReference type="PROSITE" id="PS00636">
    <property type="entry name" value="DNAJ_1"/>
    <property type="match status" value="1"/>
</dbReference>
<accession>A0A9W6WX39</accession>
<dbReference type="SUPFAM" id="SSF48452">
    <property type="entry name" value="TPR-like"/>
    <property type="match status" value="1"/>
</dbReference>
<dbReference type="SMART" id="SM00028">
    <property type="entry name" value="TPR"/>
    <property type="match status" value="8"/>
</dbReference>
<keyword evidence="2" id="KW-0813">Transport</keyword>
<evidence type="ECO:0000313" key="13">
    <source>
        <dbReference type="Proteomes" id="UP001165121"/>
    </source>
</evidence>
<keyword evidence="5" id="KW-0406">Ion transport</keyword>
<name>A0A9W6WX39_9STRA</name>
<dbReference type="SMART" id="SM00271">
    <property type="entry name" value="DnaJ"/>
    <property type="match status" value="1"/>
</dbReference>